<dbReference type="InterPro" id="IPR041591">
    <property type="entry name" value="OCRE"/>
</dbReference>
<sequence length="405" mass="45800">MAEESSRGSLKRSFVDDDESNKPPPEKRVRFPKGKKIKGGDFVRDEGGEDIPKFKDPKSAASDRAVRRSKNTTELFIDENNDFVPDIKRAEVQYKNNEPFVEEGVELEPFNLDKEREEGYFDENGNYVEYMMQNEIKDAWLDSVDVYEKFDGKSSISTSNDEPRDLATDELAEINRRIADVLEPGETVLRALRRLKGSTDKKQKMSAQTKQQFDQLTEDAMKLMENGDYDVYEEKREHFEREAGVFCCLANEISLTFNDMIASEGYEKLVKARKQGISGTSVQEESGDIFDMFGDNDGSAPENPATNGSGSASVLQPESGEPQNDYVYDESSGYASFHVNFTLWTMHNLKLAVGFRYYYSSSSGYYYDPSSGLYCCAASGKWYAYNEESGTYDEVQQDTSVAEAS</sequence>
<protein>
    <submittedName>
        <fullName evidence="3">CD2-binding protein-related</fullName>
    </submittedName>
</protein>
<feature type="region of interest" description="Disordered" evidence="1">
    <location>
        <begin position="291"/>
        <end position="325"/>
    </location>
</feature>
<dbReference type="PANTHER" id="PTHR13138">
    <property type="entry name" value="PROTEIN LIN1"/>
    <property type="match status" value="1"/>
</dbReference>
<evidence type="ECO:0000313" key="4">
    <source>
        <dbReference type="Proteomes" id="UP000325081"/>
    </source>
</evidence>
<dbReference type="EMBL" id="BKCP01011959">
    <property type="protein sequence ID" value="GER55522.1"/>
    <property type="molecule type" value="Genomic_DNA"/>
</dbReference>
<proteinExistence type="predicted"/>
<feature type="compositionally biased region" description="Basic and acidic residues" evidence="1">
    <location>
        <begin position="38"/>
        <end position="58"/>
    </location>
</feature>
<feature type="domain" description="OCRE" evidence="2">
    <location>
        <begin position="356"/>
        <end position="395"/>
    </location>
</feature>
<comment type="caution">
    <text evidence="3">The sequence shown here is derived from an EMBL/GenBank/DDBJ whole genome shotgun (WGS) entry which is preliminary data.</text>
</comment>
<feature type="compositionally biased region" description="Basic and acidic residues" evidence="1">
    <location>
        <begin position="20"/>
        <end position="29"/>
    </location>
</feature>
<name>A0A5A7RDF2_STRAF</name>
<organism evidence="3 4">
    <name type="scientific">Striga asiatica</name>
    <name type="common">Asiatic witchweed</name>
    <name type="synonym">Buchnera asiatica</name>
    <dbReference type="NCBI Taxonomy" id="4170"/>
    <lineage>
        <taxon>Eukaryota</taxon>
        <taxon>Viridiplantae</taxon>
        <taxon>Streptophyta</taxon>
        <taxon>Embryophyta</taxon>
        <taxon>Tracheophyta</taxon>
        <taxon>Spermatophyta</taxon>
        <taxon>Magnoliopsida</taxon>
        <taxon>eudicotyledons</taxon>
        <taxon>Gunneridae</taxon>
        <taxon>Pentapetalae</taxon>
        <taxon>asterids</taxon>
        <taxon>lamiids</taxon>
        <taxon>Lamiales</taxon>
        <taxon>Orobanchaceae</taxon>
        <taxon>Buchnereae</taxon>
        <taxon>Striga</taxon>
    </lineage>
</organism>
<dbReference type="PANTHER" id="PTHR13138:SF3">
    <property type="entry name" value="CD2 ANTIGEN CYTOPLASMIC TAIL-BINDING PROTEIN 2"/>
    <property type="match status" value="1"/>
</dbReference>
<dbReference type="Pfam" id="PF17780">
    <property type="entry name" value="OCRE"/>
    <property type="match status" value="1"/>
</dbReference>
<feature type="region of interest" description="Disordered" evidence="1">
    <location>
        <begin position="1"/>
        <end position="70"/>
    </location>
</feature>
<evidence type="ECO:0000256" key="1">
    <source>
        <dbReference type="SAM" id="MobiDB-lite"/>
    </source>
</evidence>
<feature type="compositionally biased region" description="Polar residues" evidence="1">
    <location>
        <begin position="304"/>
        <end position="316"/>
    </location>
</feature>
<accession>A0A5A7RDF2</accession>
<dbReference type="AlphaFoldDB" id="A0A5A7RDF2"/>
<dbReference type="InterPro" id="IPR039905">
    <property type="entry name" value="CD2BP2/Lin1"/>
</dbReference>
<evidence type="ECO:0000313" key="3">
    <source>
        <dbReference type="EMBL" id="GER55522.1"/>
    </source>
</evidence>
<keyword evidence="4" id="KW-1185">Reference proteome</keyword>
<dbReference type="OrthoDB" id="331341at2759"/>
<evidence type="ECO:0000259" key="2">
    <source>
        <dbReference type="Pfam" id="PF17780"/>
    </source>
</evidence>
<gene>
    <name evidence="3" type="ORF">STAS_33194</name>
</gene>
<dbReference type="Proteomes" id="UP000325081">
    <property type="component" value="Unassembled WGS sequence"/>
</dbReference>
<reference evidence="4" key="1">
    <citation type="journal article" date="2019" name="Curr. Biol.">
        <title>Genome Sequence of Striga asiatica Provides Insight into the Evolution of Plant Parasitism.</title>
        <authorList>
            <person name="Yoshida S."/>
            <person name="Kim S."/>
            <person name="Wafula E.K."/>
            <person name="Tanskanen J."/>
            <person name="Kim Y.M."/>
            <person name="Honaas L."/>
            <person name="Yang Z."/>
            <person name="Spallek T."/>
            <person name="Conn C.E."/>
            <person name="Ichihashi Y."/>
            <person name="Cheong K."/>
            <person name="Cui S."/>
            <person name="Der J.P."/>
            <person name="Gundlach H."/>
            <person name="Jiao Y."/>
            <person name="Hori C."/>
            <person name="Ishida J.K."/>
            <person name="Kasahara H."/>
            <person name="Kiba T."/>
            <person name="Kim M.S."/>
            <person name="Koo N."/>
            <person name="Laohavisit A."/>
            <person name="Lee Y.H."/>
            <person name="Lumba S."/>
            <person name="McCourt P."/>
            <person name="Mortimer J.C."/>
            <person name="Mutuku J.M."/>
            <person name="Nomura T."/>
            <person name="Sasaki-Sekimoto Y."/>
            <person name="Seto Y."/>
            <person name="Wang Y."/>
            <person name="Wakatake T."/>
            <person name="Sakakibara H."/>
            <person name="Demura T."/>
            <person name="Yamaguchi S."/>
            <person name="Yoneyama K."/>
            <person name="Manabe R.I."/>
            <person name="Nelson D.C."/>
            <person name="Schulman A.H."/>
            <person name="Timko M.P."/>
            <person name="dePamphilis C.W."/>
            <person name="Choi D."/>
            <person name="Shirasu K."/>
        </authorList>
    </citation>
    <scope>NUCLEOTIDE SEQUENCE [LARGE SCALE GENOMIC DNA]</scope>
    <source>
        <strain evidence="4">cv. UVA1</strain>
    </source>
</reference>
<dbReference type="GO" id="GO:0005682">
    <property type="term" value="C:U5 snRNP"/>
    <property type="evidence" value="ECO:0007669"/>
    <property type="project" value="InterPro"/>
</dbReference>